<name>A0AAN7WN40_9SACH</name>
<dbReference type="InterPro" id="IPR018803">
    <property type="entry name" value="Ish1/Msc1-like"/>
</dbReference>
<comment type="caution">
    <text evidence="2">The sequence shown here is derived from an EMBL/GenBank/DDBJ whole genome shotgun (WGS) entry which is preliminary data.</text>
</comment>
<dbReference type="EMBL" id="JAWIZZ010000045">
    <property type="protein sequence ID" value="KAK5780228.1"/>
    <property type="molecule type" value="Genomic_DNA"/>
</dbReference>
<evidence type="ECO:0000313" key="2">
    <source>
        <dbReference type="EMBL" id="KAK5780228.1"/>
    </source>
</evidence>
<keyword evidence="3" id="KW-1185">Reference proteome</keyword>
<accession>A0AAN7WN40</accession>
<organism evidence="2 3">
    <name type="scientific">Arxiozyma heterogenica</name>
    <dbReference type="NCBI Taxonomy" id="278026"/>
    <lineage>
        <taxon>Eukaryota</taxon>
        <taxon>Fungi</taxon>
        <taxon>Dikarya</taxon>
        <taxon>Ascomycota</taxon>
        <taxon>Saccharomycotina</taxon>
        <taxon>Saccharomycetes</taxon>
        <taxon>Saccharomycetales</taxon>
        <taxon>Saccharomycetaceae</taxon>
        <taxon>Arxiozyma</taxon>
    </lineage>
</organism>
<reference evidence="3" key="1">
    <citation type="submission" date="2023-07" db="EMBL/GenBank/DDBJ databases">
        <title>A draft genome of Kazachstania heterogenica Y-27499.</title>
        <authorList>
            <person name="Donic C."/>
            <person name="Kralova J.S."/>
            <person name="Fidel L."/>
            <person name="Ben-Dor S."/>
            <person name="Jung S."/>
        </authorList>
    </citation>
    <scope>NUCLEOTIDE SEQUENCE [LARGE SCALE GENOMIC DNA]</scope>
    <source>
        <strain evidence="3">Y27499</strain>
    </source>
</reference>
<proteinExistence type="predicted"/>
<keyword evidence="1" id="KW-0732">Signal</keyword>
<evidence type="ECO:0000256" key="1">
    <source>
        <dbReference type="SAM" id="SignalP"/>
    </source>
</evidence>
<gene>
    <name evidence="2" type="ORF">RI543_002773</name>
</gene>
<evidence type="ECO:0008006" key="4">
    <source>
        <dbReference type="Google" id="ProtNLM"/>
    </source>
</evidence>
<feature type="signal peptide" evidence="1">
    <location>
        <begin position="1"/>
        <end position="19"/>
    </location>
</feature>
<dbReference type="AlphaFoldDB" id="A0AAN7WN40"/>
<feature type="chain" id="PRO_5042978831" description="Meiotic sister chromatid recombination protein 1" evidence="1">
    <location>
        <begin position="20"/>
        <end position="557"/>
    </location>
</feature>
<protein>
    <recommendedName>
        <fullName evidence="4">Meiotic sister chromatid recombination protein 1</fullName>
    </recommendedName>
</protein>
<sequence length="557" mass="65976">MKFSRILILATTTTPLVFGKQSVFNFNDWSKDDLVDYLLDNSPVSLNTNNDPQYNLKYLTSKSIDELKRDAQSYWNQYNKSLDTKKRQWWGLWSKVSDCYHYYWQSCGGNGSNKQNFHATNYFPTFSNENSVSNSVSDWLFGTWSTDTLIEFLKSNGIDIHGVEDKNIDIHNSKDKLINLIRKNFHTLSTKMGKSGLYPSKDYFKNWSKNDLVLWLDRFKVSYDRESIKDDKDKLLNLVRQNIYKMSDLLQDERIRLLTGLQLFNKQLYDKNGNLKPNVFDSWNTQHLEKWLQSHEIPVQENLVNSREYLVQLANKNRDLLMDDINWYLSVSKQKIGSSNPFLKKTPAYVSSLWNVSKNYFQSLYGKCQNKSSDIINDTFLVGIDNWSKDRLKKFLDLRDIKYPYFATKQELINLAVENRNKPLKKLLKKWQQTMHTLNKDVQGVKDWSVENKNDFMESETYENLLNNLAILNQQRKDWQQSMKQNLDAWSTDDLKEYIKQFGVKLDEKMYSKDELIELAKENTQWFLGIPKNEPFYKKGYKKLATTFTRWKKLYLG</sequence>
<evidence type="ECO:0000313" key="3">
    <source>
        <dbReference type="Proteomes" id="UP001306508"/>
    </source>
</evidence>
<dbReference type="Proteomes" id="UP001306508">
    <property type="component" value="Unassembled WGS sequence"/>
</dbReference>
<dbReference type="Pfam" id="PF10281">
    <property type="entry name" value="Ish1"/>
    <property type="match status" value="2"/>
</dbReference>